<evidence type="ECO:0000256" key="1">
    <source>
        <dbReference type="SAM" id="Phobius"/>
    </source>
</evidence>
<evidence type="ECO:0000313" key="3">
    <source>
        <dbReference type="Proteomes" id="UP000026960"/>
    </source>
</evidence>
<reference evidence="2" key="1">
    <citation type="journal article" date="2009" name="Rice">
        <title>De Novo Next Generation Sequencing of Plant Genomes.</title>
        <authorList>
            <person name="Rounsley S."/>
            <person name="Marri P.R."/>
            <person name="Yu Y."/>
            <person name="He R."/>
            <person name="Sisneros N."/>
            <person name="Goicoechea J.L."/>
            <person name="Lee S.J."/>
            <person name="Angelova A."/>
            <person name="Kudrna D."/>
            <person name="Luo M."/>
            <person name="Affourtit J."/>
            <person name="Desany B."/>
            <person name="Knight J."/>
            <person name="Niazi F."/>
            <person name="Egholm M."/>
            <person name="Wing R.A."/>
        </authorList>
    </citation>
    <scope>NUCLEOTIDE SEQUENCE [LARGE SCALE GENOMIC DNA]</scope>
    <source>
        <strain evidence="2">cv. IRGC 105608</strain>
    </source>
</reference>
<name>A0A0D3G4H8_9ORYZ</name>
<dbReference type="Gramene" id="OBART05G07180.1">
    <property type="protein sequence ID" value="OBART05G07180.1"/>
    <property type="gene ID" value="OBART05G07180"/>
</dbReference>
<dbReference type="Proteomes" id="UP000026960">
    <property type="component" value="Chromosome 5"/>
</dbReference>
<keyword evidence="1" id="KW-0472">Membrane</keyword>
<protein>
    <submittedName>
        <fullName evidence="2">Uncharacterized protein</fullName>
    </submittedName>
</protein>
<dbReference type="AlphaFoldDB" id="A0A0D3G4H8"/>
<dbReference type="HOGENOM" id="CLU_2336975_0_0_1"/>
<reference evidence="2" key="2">
    <citation type="submission" date="2015-03" db="UniProtKB">
        <authorList>
            <consortium name="EnsemblPlants"/>
        </authorList>
    </citation>
    <scope>IDENTIFICATION</scope>
</reference>
<keyword evidence="3" id="KW-1185">Reference proteome</keyword>
<dbReference type="EnsemblPlants" id="OBART05G07180.1">
    <property type="protein sequence ID" value="OBART05G07180.1"/>
    <property type="gene ID" value="OBART05G07180"/>
</dbReference>
<evidence type="ECO:0000313" key="2">
    <source>
        <dbReference type="EnsemblPlants" id="OBART05G07180.1"/>
    </source>
</evidence>
<sequence length="98" mass="11016">MNLKHHPLQLRRQRQQSGNPLSVFSIFGGSGLLVSLASPLWSRLQHRRLDGIINKARDEQVVESGGGMHAMVDGLLARDRRSKVRESSAATRRRDVFT</sequence>
<keyword evidence="1" id="KW-0812">Transmembrane</keyword>
<dbReference type="PaxDb" id="65489-OBART05G07180.1"/>
<accession>A0A0D3G4H8</accession>
<feature type="transmembrane region" description="Helical" evidence="1">
    <location>
        <begin position="21"/>
        <end position="41"/>
    </location>
</feature>
<organism evidence="2">
    <name type="scientific">Oryza barthii</name>
    <dbReference type="NCBI Taxonomy" id="65489"/>
    <lineage>
        <taxon>Eukaryota</taxon>
        <taxon>Viridiplantae</taxon>
        <taxon>Streptophyta</taxon>
        <taxon>Embryophyta</taxon>
        <taxon>Tracheophyta</taxon>
        <taxon>Spermatophyta</taxon>
        <taxon>Magnoliopsida</taxon>
        <taxon>Liliopsida</taxon>
        <taxon>Poales</taxon>
        <taxon>Poaceae</taxon>
        <taxon>BOP clade</taxon>
        <taxon>Oryzoideae</taxon>
        <taxon>Oryzeae</taxon>
        <taxon>Oryzinae</taxon>
        <taxon>Oryza</taxon>
    </lineage>
</organism>
<proteinExistence type="predicted"/>
<keyword evidence="1" id="KW-1133">Transmembrane helix</keyword>